<dbReference type="OrthoDB" id="29646at2759"/>
<gene>
    <name evidence="4" type="ORF">ADEAN_000677300</name>
</gene>
<dbReference type="SUPFAM" id="SSF46579">
    <property type="entry name" value="Prefoldin"/>
    <property type="match status" value="1"/>
</dbReference>
<sequence>MTQEASQQVVNQYNKLRQEQNKILSVIGDLENESHEHDLVIAELEKLDGSRCCHRLVGGVLVERTVADVLPQLKENTASIKKTLDELNAQLKAKESEIENFIATNGLRTAKPSEAASVKGGDERGVLV</sequence>
<proteinExistence type="inferred from homology"/>
<name>A0A7G2CK01_9TRYP</name>
<dbReference type="InterPro" id="IPR027235">
    <property type="entry name" value="PFD2"/>
</dbReference>
<dbReference type="GO" id="GO:0016272">
    <property type="term" value="C:prefoldin complex"/>
    <property type="evidence" value="ECO:0007669"/>
    <property type="project" value="InterPro"/>
</dbReference>
<keyword evidence="3" id="KW-0175">Coiled coil</keyword>
<evidence type="ECO:0000256" key="3">
    <source>
        <dbReference type="SAM" id="Coils"/>
    </source>
</evidence>
<accession>A0A7G2CK01</accession>
<evidence type="ECO:0000256" key="2">
    <source>
        <dbReference type="ARBA" id="ARBA00023186"/>
    </source>
</evidence>
<dbReference type="GO" id="GO:0051082">
    <property type="term" value="F:unfolded protein binding"/>
    <property type="evidence" value="ECO:0007669"/>
    <property type="project" value="InterPro"/>
</dbReference>
<dbReference type="AlphaFoldDB" id="A0A7G2CK01"/>
<dbReference type="EMBL" id="LR877157">
    <property type="protein sequence ID" value="CAD2219271.1"/>
    <property type="molecule type" value="Genomic_DNA"/>
</dbReference>
<reference evidence="4 5" key="1">
    <citation type="submission" date="2020-08" db="EMBL/GenBank/DDBJ databases">
        <authorList>
            <person name="Newling K."/>
            <person name="Davey J."/>
            <person name="Forrester S."/>
        </authorList>
    </citation>
    <scope>NUCLEOTIDE SEQUENCE [LARGE SCALE GENOMIC DNA]</scope>
    <source>
        <strain evidence="5">Crithidia deanei Carvalho (ATCC PRA-265)</strain>
    </source>
</reference>
<organism evidence="4 5">
    <name type="scientific">Angomonas deanei</name>
    <dbReference type="NCBI Taxonomy" id="59799"/>
    <lineage>
        <taxon>Eukaryota</taxon>
        <taxon>Discoba</taxon>
        <taxon>Euglenozoa</taxon>
        <taxon>Kinetoplastea</taxon>
        <taxon>Metakinetoplastina</taxon>
        <taxon>Trypanosomatida</taxon>
        <taxon>Trypanosomatidae</taxon>
        <taxon>Strigomonadinae</taxon>
        <taxon>Angomonas</taxon>
    </lineage>
</organism>
<dbReference type="GO" id="GO:0006457">
    <property type="term" value="P:protein folding"/>
    <property type="evidence" value="ECO:0007669"/>
    <property type="project" value="InterPro"/>
</dbReference>
<dbReference type="InterPro" id="IPR009053">
    <property type="entry name" value="Prefoldin"/>
</dbReference>
<dbReference type="Gene3D" id="1.10.287.370">
    <property type="match status" value="1"/>
</dbReference>
<dbReference type="InterPro" id="IPR002777">
    <property type="entry name" value="PFD_beta-like"/>
</dbReference>
<feature type="coiled-coil region" evidence="3">
    <location>
        <begin position="70"/>
        <end position="104"/>
    </location>
</feature>
<evidence type="ECO:0000313" key="5">
    <source>
        <dbReference type="Proteomes" id="UP000515908"/>
    </source>
</evidence>
<keyword evidence="5" id="KW-1185">Reference proteome</keyword>
<comment type="similarity">
    <text evidence="1">Belongs to the prefoldin subunit beta family.</text>
</comment>
<dbReference type="FunFam" id="1.10.287.370:FF:000002">
    <property type="entry name" value="Prefoldin subunit 2"/>
    <property type="match status" value="1"/>
</dbReference>
<protein>
    <submittedName>
        <fullName evidence="4">Prefoldin subunit, putative</fullName>
    </submittedName>
</protein>
<dbReference type="PANTHER" id="PTHR13303">
    <property type="entry name" value="PREFOLDIN SUBUNIT 2"/>
    <property type="match status" value="1"/>
</dbReference>
<dbReference type="Proteomes" id="UP000515908">
    <property type="component" value="Chromosome 13"/>
</dbReference>
<dbReference type="CDD" id="cd23163">
    <property type="entry name" value="Prefoldin_2"/>
    <property type="match status" value="1"/>
</dbReference>
<evidence type="ECO:0000313" key="4">
    <source>
        <dbReference type="EMBL" id="CAD2219271.1"/>
    </source>
</evidence>
<dbReference type="Pfam" id="PF01920">
    <property type="entry name" value="Prefoldin_2"/>
    <property type="match status" value="1"/>
</dbReference>
<dbReference type="VEuPathDB" id="TriTrypDB:ADEAN_000677300"/>
<keyword evidence="2" id="KW-0143">Chaperone</keyword>
<evidence type="ECO:0000256" key="1">
    <source>
        <dbReference type="ARBA" id="ARBA00008045"/>
    </source>
</evidence>